<organism evidence="1 2">
    <name type="scientific">Mesorhizobium plurifarium</name>
    <dbReference type="NCBI Taxonomy" id="69974"/>
    <lineage>
        <taxon>Bacteria</taxon>
        <taxon>Pseudomonadati</taxon>
        <taxon>Pseudomonadota</taxon>
        <taxon>Alphaproteobacteria</taxon>
        <taxon>Hyphomicrobiales</taxon>
        <taxon>Phyllobacteriaceae</taxon>
        <taxon>Mesorhizobium</taxon>
    </lineage>
</organism>
<evidence type="ECO:0000313" key="2">
    <source>
        <dbReference type="Proteomes" id="UP000046373"/>
    </source>
</evidence>
<dbReference type="AlphaFoldDB" id="A0A090FAK8"/>
<name>A0A090FAK8_MESPL</name>
<protein>
    <submittedName>
        <fullName evidence="1">Uncharacterized protein</fullName>
    </submittedName>
</protein>
<sequence length="142" mass="16189">MDILQCTELCLEANRAAQRLFQRQSDLPPHSGSSIGLWPASPYRRLKRPITKAGLREFRDELMTGVRDLKGGVSTLHERMDRFMEGDKLTGDDHLPDRNTRRATVDYDPACSTCGMEPLGFYQSMDLGRMFFGTVGRSRNKY</sequence>
<gene>
    <name evidence="1" type="ORF">MPLDJ20_310022</name>
</gene>
<accession>A0A090FAK8</accession>
<dbReference type="EMBL" id="CCNB01000025">
    <property type="protein sequence ID" value="CDX40961.1"/>
    <property type="molecule type" value="Genomic_DNA"/>
</dbReference>
<dbReference type="GeneID" id="31891988"/>
<proteinExistence type="predicted"/>
<dbReference type="Proteomes" id="UP000046373">
    <property type="component" value="Unassembled WGS sequence"/>
</dbReference>
<evidence type="ECO:0000313" key="1">
    <source>
        <dbReference type="EMBL" id="CDX40961.1"/>
    </source>
</evidence>
<reference evidence="1 2" key="1">
    <citation type="submission" date="2014-08" db="EMBL/GenBank/DDBJ databases">
        <authorList>
            <person name="Moulin Lionel"/>
        </authorList>
    </citation>
    <scope>NUCLEOTIDE SEQUENCE [LARGE SCALE GENOMIC DNA]</scope>
</reference>